<feature type="transmembrane region" description="Helical" evidence="5">
    <location>
        <begin position="154"/>
        <end position="174"/>
    </location>
</feature>
<keyword evidence="3 5" id="KW-1133">Transmembrane helix</keyword>
<dbReference type="InterPro" id="IPR006977">
    <property type="entry name" value="Yip1_dom"/>
</dbReference>
<evidence type="ECO:0000259" key="6">
    <source>
        <dbReference type="Pfam" id="PF04893"/>
    </source>
</evidence>
<comment type="caution">
    <text evidence="7">The sequence shown here is derived from an EMBL/GenBank/DDBJ whole genome shotgun (WGS) entry which is preliminary data.</text>
</comment>
<reference evidence="7 8" key="1">
    <citation type="submission" date="2024-09" db="EMBL/GenBank/DDBJ databases">
        <authorList>
            <person name="Sun Q."/>
            <person name="Mori K."/>
        </authorList>
    </citation>
    <scope>NUCLEOTIDE SEQUENCE [LARGE SCALE GENOMIC DNA]</scope>
    <source>
        <strain evidence="7 8">CCM 4839</strain>
    </source>
</reference>
<evidence type="ECO:0000256" key="3">
    <source>
        <dbReference type="ARBA" id="ARBA00022989"/>
    </source>
</evidence>
<evidence type="ECO:0000313" key="7">
    <source>
        <dbReference type="EMBL" id="MFC0393964.1"/>
    </source>
</evidence>
<comment type="subcellular location">
    <subcellularLocation>
        <location evidence="1">Membrane</location>
        <topology evidence="1">Multi-pass membrane protein</topology>
    </subcellularLocation>
</comment>
<protein>
    <submittedName>
        <fullName evidence="7">YIP1 family protein</fullName>
    </submittedName>
</protein>
<dbReference type="Pfam" id="PF04893">
    <property type="entry name" value="Yip1"/>
    <property type="match status" value="1"/>
</dbReference>
<evidence type="ECO:0000256" key="5">
    <source>
        <dbReference type="SAM" id="Phobius"/>
    </source>
</evidence>
<keyword evidence="4 5" id="KW-0472">Membrane</keyword>
<feature type="domain" description="Yip1" evidence="6">
    <location>
        <begin position="33"/>
        <end position="202"/>
    </location>
</feature>
<evidence type="ECO:0000256" key="4">
    <source>
        <dbReference type="ARBA" id="ARBA00023136"/>
    </source>
</evidence>
<organism evidence="7 8">
    <name type="scientific">Paenibacillus mendelii</name>
    <dbReference type="NCBI Taxonomy" id="206163"/>
    <lineage>
        <taxon>Bacteria</taxon>
        <taxon>Bacillati</taxon>
        <taxon>Bacillota</taxon>
        <taxon>Bacilli</taxon>
        <taxon>Bacillales</taxon>
        <taxon>Paenibacillaceae</taxon>
        <taxon>Paenibacillus</taxon>
    </lineage>
</organism>
<accession>A0ABV6JDJ4</accession>
<evidence type="ECO:0000256" key="1">
    <source>
        <dbReference type="ARBA" id="ARBA00004141"/>
    </source>
</evidence>
<proteinExistence type="predicted"/>
<evidence type="ECO:0000313" key="8">
    <source>
        <dbReference type="Proteomes" id="UP001589818"/>
    </source>
</evidence>
<feature type="transmembrane region" description="Helical" evidence="5">
    <location>
        <begin position="52"/>
        <end position="79"/>
    </location>
</feature>
<feature type="transmembrane region" description="Helical" evidence="5">
    <location>
        <begin position="122"/>
        <end position="142"/>
    </location>
</feature>
<dbReference type="RefSeq" id="WP_204822024.1">
    <property type="nucleotide sequence ID" value="NZ_JANHOF010000023.1"/>
</dbReference>
<keyword evidence="2 5" id="KW-0812">Transmembrane</keyword>
<dbReference type="Proteomes" id="UP001589818">
    <property type="component" value="Unassembled WGS sequence"/>
</dbReference>
<name>A0ABV6JDJ4_9BACL</name>
<feature type="transmembrane region" description="Helical" evidence="5">
    <location>
        <begin position="91"/>
        <end position="110"/>
    </location>
</feature>
<dbReference type="EMBL" id="JBHLVF010000037">
    <property type="protein sequence ID" value="MFC0393964.1"/>
    <property type="molecule type" value="Genomic_DNA"/>
</dbReference>
<feature type="transmembrane region" description="Helical" evidence="5">
    <location>
        <begin position="186"/>
        <end position="207"/>
    </location>
</feature>
<gene>
    <name evidence="7" type="ORF">ACFFJ8_21650</name>
</gene>
<keyword evidence="8" id="KW-1185">Reference proteome</keyword>
<sequence>MPAVTVLKQEQGSKAAGMRYGSAVAGQLRKALRVLRHPFDVFWEIRYQSRGAVAASIMLLALALIVLLLSKLCASYLFGGAVLDDLNPTAFILRYAIPWGTWVFANYLVGSIMKGQGRLVEVFVGSTYALMPVILFSLPLALLSNLLTFSEGSIYDFAQMAVNGWSLVLLFIMAKEIHNYEIGETVRNIVVSVLLMLAIWLLCFIFAGLTYQLYDFVAQIYKEVAAR</sequence>
<evidence type="ECO:0000256" key="2">
    <source>
        <dbReference type="ARBA" id="ARBA00022692"/>
    </source>
</evidence>